<dbReference type="Proteomes" id="UP000693946">
    <property type="component" value="Linkage Group LG8"/>
</dbReference>
<name>A0AAV6Q2Y9_SOLSE</name>
<dbReference type="AlphaFoldDB" id="A0AAV6Q2Y9"/>
<dbReference type="EMBL" id="JAGKHQ010000020">
    <property type="protein sequence ID" value="KAG7480299.1"/>
    <property type="molecule type" value="Genomic_DNA"/>
</dbReference>
<evidence type="ECO:0000313" key="1">
    <source>
        <dbReference type="EMBL" id="KAG7480299.1"/>
    </source>
</evidence>
<accession>A0AAV6Q2Y9</accession>
<protein>
    <submittedName>
        <fullName evidence="1">Uncharacterized protein</fullName>
    </submittedName>
</protein>
<reference evidence="1 2" key="1">
    <citation type="journal article" date="2021" name="Sci. Rep.">
        <title>Chromosome anchoring in Senegalese sole (Solea senegalensis) reveals sex-associated markers and genome rearrangements in flatfish.</title>
        <authorList>
            <person name="Guerrero-Cozar I."/>
            <person name="Gomez-Garrido J."/>
            <person name="Berbel C."/>
            <person name="Martinez-Blanch J.F."/>
            <person name="Alioto T."/>
            <person name="Claros M.G."/>
            <person name="Gagnaire P.A."/>
            <person name="Manchado M."/>
        </authorList>
    </citation>
    <scope>NUCLEOTIDE SEQUENCE [LARGE SCALE GENOMIC DNA]</scope>
    <source>
        <strain evidence="1">Sse05_10M</strain>
    </source>
</reference>
<proteinExistence type="predicted"/>
<sequence length="75" mass="8361">MRHCCGRKLLPSAPSGGATGELRRLLLTIRFIMLLNGKLDLDVACAQDEVKSRGSSPSRRDVEYGDPFTVERVWN</sequence>
<evidence type="ECO:0000313" key="2">
    <source>
        <dbReference type="Proteomes" id="UP000693946"/>
    </source>
</evidence>
<gene>
    <name evidence="1" type="ORF">JOB18_047515</name>
</gene>
<comment type="caution">
    <text evidence="1">The sequence shown here is derived from an EMBL/GenBank/DDBJ whole genome shotgun (WGS) entry which is preliminary data.</text>
</comment>
<keyword evidence="2" id="KW-1185">Reference proteome</keyword>
<organism evidence="1 2">
    <name type="scientific">Solea senegalensis</name>
    <name type="common">Senegalese sole</name>
    <dbReference type="NCBI Taxonomy" id="28829"/>
    <lineage>
        <taxon>Eukaryota</taxon>
        <taxon>Metazoa</taxon>
        <taxon>Chordata</taxon>
        <taxon>Craniata</taxon>
        <taxon>Vertebrata</taxon>
        <taxon>Euteleostomi</taxon>
        <taxon>Actinopterygii</taxon>
        <taxon>Neopterygii</taxon>
        <taxon>Teleostei</taxon>
        <taxon>Neoteleostei</taxon>
        <taxon>Acanthomorphata</taxon>
        <taxon>Carangaria</taxon>
        <taxon>Pleuronectiformes</taxon>
        <taxon>Pleuronectoidei</taxon>
        <taxon>Soleidae</taxon>
        <taxon>Solea</taxon>
    </lineage>
</organism>